<dbReference type="RefSeq" id="WP_098702731.1">
    <property type="nucleotide sequence ID" value="NZ_NJGI01000001.1"/>
</dbReference>
<dbReference type="PANTHER" id="PTHR40596">
    <property type="entry name" value="CITRATE LYASE ALPHA CHAIN"/>
    <property type="match status" value="1"/>
</dbReference>
<dbReference type="SUPFAM" id="SSF100950">
    <property type="entry name" value="NagB/RpiA/CoA transferase-like"/>
    <property type="match status" value="1"/>
</dbReference>
<dbReference type="InterPro" id="IPR037171">
    <property type="entry name" value="NagB/RpiA_transferase-like"/>
</dbReference>
<gene>
    <name evidence="1" type="ORF">RN96_06240</name>
</gene>
<comment type="caution">
    <text evidence="1">The sequence shown here is derived from an EMBL/GenBank/DDBJ whole genome shotgun (WGS) entry which is preliminary data.</text>
</comment>
<accession>A0A2B7YPY3</accession>
<dbReference type="Proteomes" id="UP000222862">
    <property type="component" value="Unassembled WGS sequence"/>
</dbReference>
<dbReference type="GO" id="GO:0008814">
    <property type="term" value="F:citrate CoA-transferase activity"/>
    <property type="evidence" value="ECO:0007669"/>
    <property type="project" value="InterPro"/>
</dbReference>
<dbReference type="AlphaFoldDB" id="A0A2B7YPY3"/>
<dbReference type="Gene3D" id="3.40.1080.10">
    <property type="entry name" value="Glutaconate Coenzyme A-transferase"/>
    <property type="match status" value="1"/>
</dbReference>
<dbReference type="GO" id="GO:0005737">
    <property type="term" value="C:cytoplasm"/>
    <property type="evidence" value="ECO:0007669"/>
    <property type="project" value="InterPro"/>
</dbReference>
<dbReference type="GO" id="GO:0006084">
    <property type="term" value="P:acetyl-CoA metabolic process"/>
    <property type="evidence" value="ECO:0007669"/>
    <property type="project" value="InterPro"/>
</dbReference>
<protein>
    <submittedName>
        <fullName evidence="1">Uncharacterized protein</fullName>
    </submittedName>
</protein>
<dbReference type="EMBL" id="NJGI01000001">
    <property type="protein sequence ID" value="PGH22697.1"/>
    <property type="molecule type" value="Genomic_DNA"/>
</dbReference>
<proteinExistence type="predicted"/>
<organism evidence="1 2">
    <name type="scientific">Fusobacterium nucleatum subsp. polymorphum</name>
    <name type="common">Fusobacterium polymorphum</name>
    <dbReference type="NCBI Taxonomy" id="76857"/>
    <lineage>
        <taxon>Bacteria</taxon>
        <taxon>Fusobacteriati</taxon>
        <taxon>Fusobacteriota</taxon>
        <taxon>Fusobacteriia</taxon>
        <taxon>Fusobacteriales</taxon>
        <taxon>Fusobacteriaceae</taxon>
        <taxon>Fusobacterium</taxon>
    </lineage>
</organism>
<dbReference type="GO" id="GO:0009346">
    <property type="term" value="C:ATP-independent citrate lyase complex"/>
    <property type="evidence" value="ECO:0007669"/>
    <property type="project" value="InterPro"/>
</dbReference>
<dbReference type="InterPro" id="IPR006472">
    <property type="entry name" value="Citrate_lyase_asu"/>
</dbReference>
<evidence type="ECO:0000313" key="1">
    <source>
        <dbReference type="EMBL" id="PGH22697.1"/>
    </source>
</evidence>
<reference evidence="1 2" key="1">
    <citation type="submission" date="2017-06" db="EMBL/GenBank/DDBJ databases">
        <title>Genome sequencing of Fusobacterium nucleatum subsp. polymorphum KCOM 1232 (=ChDC F37).</title>
        <authorList>
            <person name="Kook J.-K."/>
            <person name="Park S.-N."/>
            <person name="Lim Y.K."/>
            <person name="Roh H."/>
        </authorList>
    </citation>
    <scope>NUCLEOTIDE SEQUENCE [LARGE SCALE GENOMIC DNA]</scope>
    <source>
        <strain evidence="2">KCOM 1232 ( ChDC F37)</strain>
    </source>
</reference>
<sequence length="85" mass="9484">MFEKPIDSKLYSSIREACEKCRAKDGITISFHSELRNGDYVMSMVTKILIEEMGLKDITIAASSLGDAQDLTISSNSSPTYRSMR</sequence>
<dbReference type="PANTHER" id="PTHR40596:SF1">
    <property type="entry name" value="CITRATE LYASE ALPHA CHAIN"/>
    <property type="match status" value="1"/>
</dbReference>
<name>A0A2B7YPY3_FUSNP</name>
<dbReference type="Pfam" id="PF04223">
    <property type="entry name" value="CitF"/>
    <property type="match status" value="1"/>
</dbReference>
<evidence type="ECO:0000313" key="2">
    <source>
        <dbReference type="Proteomes" id="UP000222862"/>
    </source>
</evidence>